<keyword evidence="2" id="KW-1185">Reference proteome</keyword>
<protein>
    <submittedName>
        <fullName evidence="1">Uncharacterized protein</fullName>
    </submittedName>
</protein>
<name>A0ABZ2I4D5_9HYPH</name>
<dbReference type="Proteomes" id="UP001369958">
    <property type="component" value="Chromosome"/>
</dbReference>
<organism evidence="1 2">
    <name type="scientific">Pelagibacterium nitratireducens</name>
    <dbReference type="NCBI Taxonomy" id="1046114"/>
    <lineage>
        <taxon>Bacteria</taxon>
        <taxon>Pseudomonadati</taxon>
        <taxon>Pseudomonadota</taxon>
        <taxon>Alphaproteobacteria</taxon>
        <taxon>Hyphomicrobiales</taxon>
        <taxon>Devosiaceae</taxon>
        <taxon>Pelagibacterium</taxon>
    </lineage>
</organism>
<evidence type="ECO:0000313" key="1">
    <source>
        <dbReference type="EMBL" id="WWT34070.1"/>
    </source>
</evidence>
<accession>A0ABZ2I4D5</accession>
<gene>
    <name evidence="1" type="ORF">V6617_06305</name>
</gene>
<dbReference type="EMBL" id="CP146275">
    <property type="protein sequence ID" value="WWT34070.1"/>
    <property type="molecule type" value="Genomic_DNA"/>
</dbReference>
<dbReference type="RefSeq" id="WP_338609804.1">
    <property type="nucleotide sequence ID" value="NZ_CP146275.1"/>
</dbReference>
<reference evidence="1 2" key="1">
    <citation type="submission" date="2024-02" db="EMBL/GenBank/DDBJ databases">
        <title>Complete genome sequence of Pelagibacterium nitratireducens ZH15.</title>
        <authorList>
            <person name="Zhao L.H."/>
        </authorList>
    </citation>
    <scope>NUCLEOTIDE SEQUENCE [LARGE SCALE GENOMIC DNA]</scope>
    <source>
        <strain evidence="1 2">ZH15</strain>
    </source>
</reference>
<sequence>MSCAFHDPEMPPFQLAELPVDHPPSRLLRNFLSLIKACPCSHSLGDDAVIRKALDAAGLTSVIAHRLSYKANVMTIIVVPGSIWHEPLPMLRIRAIKRERHGNNRRTCIIPESVVHRQPRLSNSQYISNAAQVWVPPEDRMAVLLHLIENGYSTVIDCAREVKSAPPVAAVFQMISDGTLMIDLDKPILPHSRIDLISVQD</sequence>
<proteinExistence type="predicted"/>
<evidence type="ECO:0000313" key="2">
    <source>
        <dbReference type="Proteomes" id="UP001369958"/>
    </source>
</evidence>